<feature type="transmembrane region" description="Helical" evidence="7">
    <location>
        <begin position="192"/>
        <end position="213"/>
    </location>
</feature>
<keyword evidence="5 7" id="KW-0472">Membrane</keyword>
<evidence type="ECO:0000256" key="6">
    <source>
        <dbReference type="SAM" id="MobiDB-lite"/>
    </source>
</evidence>
<accession>A0ABD5MMG8</accession>
<evidence type="ECO:0000256" key="1">
    <source>
        <dbReference type="ARBA" id="ARBA00004651"/>
    </source>
</evidence>
<feature type="transmembrane region" description="Helical" evidence="7">
    <location>
        <begin position="278"/>
        <end position="297"/>
    </location>
</feature>
<comment type="caution">
    <text evidence="8">The sequence shown here is derived from an EMBL/GenBank/DDBJ whole genome shotgun (WGS) entry which is preliminary data.</text>
</comment>
<evidence type="ECO:0000256" key="4">
    <source>
        <dbReference type="ARBA" id="ARBA00022989"/>
    </source>
</evidence>
<dbReference type="GeneID" id="67210329"/>
<sequence>MTDAGDDADGDADSDAGAAPGDAADDGADTAVRDGAAPGESGGSRSPRDRAFDALDRLVAASATERLLISGSALLLSVAIGFVLILVAGRMTSCESAAYSLLGVGFCYDPFLVYDSLFLGAFGDFLANPLNGQFATTVSETTVLVFTGIAVAVAFKAGVFNIGGQGQLVFGALASALAVYALSGAVSGVVGTLVLVPVGLAVGAFVGGIWGAIPGALKAYADANEVITTIMLNFVATSFALYLASGPFKDPESFANQTRTLPEFALFPQALFPGRTDASLLALALAIVVAVGIAYLLRGTSFGYDVRTSGIQPEAAEYGGVDAARTVVASMALSGALAGIGGAVYVLTIAGNFQTGIPDYGFDGITVSILAGNSPVGAIAAALLFGVLKSGSIVVDVGTDVPPELVGVLRGLIVLFVAMPEFFRMIGQRVDVRDRFGGSRDAVATDGGEEA</sequence>
<proteinExistence type="predicted"/>
<evidence type="ECO:0000313" key="9">
    <source>
        <dbReference type="Proteomes" id="UP001589595"/>
    </source>
</evidence>
<gene>
    <name evidence="8" type="ORF">ACFFOL_12725</name>
</gene>
<feature type="transmembrane region" description="Helical" evidence="7">
    <location>
        <begin position="367"/>
        <end position="388"/>
    </location>
</feature>
<feature type="region of interest" description="Disordered" evidence="6">
    <location>
        <begin position="1"/>
        <end position="48"/>
    </location>
</feature>
<dbReference type="GO" id="GO:0005886">
    <property type="term" value="C:plasma membrane"/>
    <property type="evidence" value="ECO:0007669"/>
    <property type="project" value="UniProtKB-SubCell"/>
</dbReference>
<keyword evidence="2" id="KW-1003">Cell membrane</keyword>
<dbReference type="EMBL" id="JBHMAJ010000007">
    <property type="protein sequence ID" value="MFB9825028.1"/>
    <property type="molecule type" value="Genomic_DNA"/>
</dbReference>
<dbReference type="Pfam" id="PF02653">
    <property type="entry name" value="BPD_transp_2"/>
    <property type="match status" value="1"/>
</dbReference>
<feature type="transmembrane region" description="Helical" evidence="7">
    <location>
        <begin position="99"/>
        <end position="122"/>
    </location>
</feature>
<evidence type="ECO:0000256" key="5">
    <source>
        <dbReference type="ARBA" id="ARBA00023136"/>
    </source>
</evidence>
<dbReference type="RefSeq" id="WP_222922953.1">
    <property type="nucleotide sequence ID" value="NZ_CP082286.1"/>
</dbReference>
<dbReference type="Proteomes" id="UP001589595">
    <property type="component" value="Unassembled WGS sequence"/>
</dbReference>
<dbReference type="AlphaFoldDB" id="A0ABD5MMG8"/>
<name>A0ABD5MMG8_9EURY</name>
<dbReference type="InterPro" id="IPR001851">
    <property type="entry name" value="ABC_transp_permease"/>
</dbReference>
<reference evidence="8" key="1">
    <citation type="submission" date="2024-09" db="EMBL/GenBank/DDBJ databases">
        <authorList>
            <person name="Sun Q."/>
        </authorList>
    </citation>
    <scope>NUCLEOTIDE SEQUENCE [LARGE SCALE GENOMIC DNA]</scope>
    <source>
        <strain evidence="8">JCM 31273</strain>
    </source>
</reference>
<evidence type="ECO:0000313" key="8">
    <source>
        <dbReference type="EMBL" id="MFB9825028.1"/>
    </source>
</evidence>
<evidence type="ECO:0000256" key="7">
    <source>
        <dbReference type="SAM" id="Phobius"/>
    </source>
</evidence>
<feature type="transmembrane region" description="Helical" evidence="7">
    <location>
        <begin position="134"/>
        <end position="155"/>
    </location>
</feature>
<feature type="transmembrane region" description="Helical" evidence="7">
    <location>
        <begin position="225"/>
        <end position="244"/>
    </location>
</feature>
<evidence type="ECO:0000256" key="2">
    <source>
        <dbReference type="ARBA" id="ARBA00022475"/>
    </source>
</evidence>
<protein>
    <submittedName>
        <fullName evidence="8">ABC transporter permease</fullName>
    </submittedName>
</protein>
<dbReference type="PANTHER" id="PTHR47089">
    <property type="entry name" value="ABC TRANSPORTER, PERMEASE PROTEIN"/>
    <property type="match status" value="1"/>
</dbReference>
<feature type="transmembrane region" description="Helical" evidence="7">
    <location>
        <begin position="67"/>
        <end position="87"/>
    </location>
</feature>
<organism evidence="8 9">
    <name type="scientific">Halobaculum roseum</name>
    <dbReference type="NCBI Taxonomy" id="2175149"/>
    <lineage>
        <taxon>Archaea</taxon>
        <taxon>Methanobacteriati</taxon>
        <taxon>Methanobacteriota</taxon>
        <taxon>Stenosarchaea group</taxon>
        <taxon>Halobacteria</taxon>
        <taxon>Halobacteriales</taxon>
        <taxon>Haloferacaceae</taxon>
        <taxon>Halobaculum</taxon>
    </lineage>
</organism>
<comment type="subcellular location">
    <subcellularLocation>
        <location evidence="1">Cell membrane</location>
        <topology evidence="1">Multi-pass membrane protein</topology>
    </subcellularLocation>
</comment>
<feature type="transmembrane region" description="Helical" evidence="7">
    <location>
        <begin position="167"/>
        <end position="186"/>
    </location>
</feature>
<keyword evidence="3 7" id="KW-0812">Transmembrane</keyword>
<keyword evidence="9" id="KW-1185">Reference proteome</keyword>
<feature type="compositionally biased region" description="Acidic residues" evidence="6">
    <location>
        <begin position="1"/>
        <end position="14"/>
    </location>
</feature>
<keyword evidence="4 7" id="KW-1133">Transmembrane helix</keyword>
<evidence type="ECO:0000256" key="3">
    <source>
        <dbReference type="ARBA" id="ARBA00022692"/>
    </source>
</evidence>
<dbReference type="PANTHER" id="PTHR47089:SF1">
    <property type="entry name" value="GUANOSINE ABC TRANSPORTER PERMEASE PROTEIN NUPP"/>
    <property type="match status" value="1"/>
</dbReference>
<dbReference type="CDD" id="cd06580">
    <property type="entry name" value="TM_PBP1_transp_TpRbsC_like"/>
    <property type="match status" value="1"/>
</dbReference>